<organism evidence="6">
    <name type="scientific">Salvia miltiorrhiza</name>
    <name type="common">Chinese sage</name>
    <dbReference type="NCBI Taxonomy" id="226208"/>
    <lineage>
        <taxon>Eukaryota</taxon>
        <taxon>Viridiplantae</taxon>
        <taxon>Streptophyta</taxon>
        <taxon>Embryophyta</taxon>
        <taxon>Tracheophyta</taxon>
        <taxon>Spermatophyta</taxon>
        <taxon>Magnoliopsida</taxon>
        <taxon>eudicotyledons</taxon>
        <taxon>Gunneridae</taxon>
        <taxon>Pentapetalae</taxon>
        <taxon>asterids</taxon>
        <taxon>lamiids</taxon>
        <taxon>Lamiales</taxon>
        <taxon>Lamiaceae</taxon>
        <taxon>Nepetoideae</taxon>
        <taxon>Mentheae</taxon>
        <taxon>Salviinae</taxon>
        <taxon>Salvia</taxon>
        <taxon>Salvia incertae sedis</taxon>
    </lineage>
</organism>
<dbReference type="Pfam" id="PF01535">
    <property type="entry name" value="PPR"/>
    <property type="match status" value="2"/>
</dbReference>
<dbReference type="InterPro" id="IPR011990">
    <property type="entry name" value="TPR-like_helical_dom_sf"/>
</dbReference>
<feature type="repeat" description="PPR" evidence="3">
    <location>
        <begin position="458"/>
        <end position="492"/>
    </location>
</feature>
<dbReference type="EMBL" id="MH004618">
    <property type="protein sequence ID" value="AYM00618.1"/>
    <property type="molecule type" value="mRNA"/>
</dbReference>
<dbReference type="PROSITE" id="PS51375">
    <property type="entry name" value="PPR"/>
    <property type="match status" value="8"/>
</dbReference>
<evidence type="ECO:0000256" key="1">
    <source>
        <dbReference type="ARBA" id="ARBA00007626"/>
    </source>
</evidence>
<dbReference type="NCBIfam" id="TIGR00756">
    <property type="entry name" value="PPR"/>
    <property type="match status" value="8"/>
</dbReference>
<dbReference type="SUPFAM" id="SSF81901">
    <property type="entry name" value="HCP-like"/>
    <property type="match status" value="1"/>
</dbReference>
<feature type="repeat" description="PPR" evidence="3">
    <location>
        <begin position="493"/>
        <end position="527"/>
    </location>
</feature>
<protein>
    <submittedName>
        <fullName evidence="6">Pentatricopeptide repeat protein</fullName>
    </submittedName>
</protein>
<reference evidence="6" key="2">
    <citation type="submission" date="2018-02" db="EMBL/GenBank/DDBJ databases">
        <authorList>
            <person name="Li H.Q."/>
            <person name="Lu S.F."/>
        </authorList>
    </citation>
    <scope>NUCLEOTIDE SEQUENCE</scope>
</reference>
<feature type="repeat" description="PPR" evidence="3">
    <location>
        <begin position="318"/>
        <end position="352"/>
    </location>
</feature>
<dbReference type="AlphaFoldDB" id="A0A678WCK3"/>
<comment type="similarity">
    <text evidence="1">Belongs to the PPR family. P subfamily.</text>
</comment>
<feature type="region of interest" description="Disordered" evidence="4">
    <location>
        <begin position="1"/>
        <end position="44"/>
    </location>
</feature>
<evidence type="ECO:0000256" key="2">
    <source>
        <dbReference type="ARBA" id="ARBA00022737"/>
    </source>
</evidence>
<dbReference type="InterPro" id="IPR002885">
    <property type="entry name" value="PPR_rpt"/>
</dbReference>
<sequence>MAFHLRNSRIPKPPNRNDGLFAASRSPGEEVPLRHRREAQGKQAQGSSLPLYLLLHSFTASRINRAHPQIPSLLPHSTSLPPLPQSLPLANSFLPQFRPFCKSVGSVSSDSEFEEEVERVCRVIDETFGVDRNMEAVLDECGVDLSHELVVCVLRRFKYARKPAFRFFNWAADQPGYAHDCSTYNAMVDLLGKNRQFESMVSMLQEMGEKGLLSLETFIVSIKAFASAKERRKAVGVLDLMSKYKFRIGVEAINCLLDALGRAGLGKEAHQLFQHLEHRFTPDLKTYTVLLNGWCEVRNLMEAGRVWNGMIDSGFKPDVVAHNIMLRGLLKGGKRCDAVKLFEVMKSRGPSPNVRSYTILIDHLCKHGDTAEAMSYLDDMHRSGCEPDAAIYTCLMIGFGNQREMGVVYRLLKEMKEKGCPPDGRAYNGLIKVMTSQKMPDDAVKIYKRMIRSDIQPSLHTYNMMMKSYFVASNPEMGCAVWEEMKRRGFCPDDNSYTVLIGGLIRQGRSNEAYEYLEEMIDKGMKAPRLDYNKIADYFSGPRRNALDEFAEKARFSGNSEVATLFANWSRR</sequence>
<evidence type="ECO:0000259" key="5">
    <source>
        <dbReference type="Pfam" id="PF17177"/>
    </source>
</evidence>
<proteinExistence type="evidence at transcript level"/>
<dbReference type="PANTHER" id="PTHR47941">
    <property type="entry name" value="PENTATRICOPEPTIDE REPEAT-CONTAINING PROTEIN 3, MITOCHONDRIAL"/>
    <property type="match status" value="1"/>
</dbReference>
<keyword evidence="2" id="KW-0677">Repeat</keyword>
<dbReference type="Gene3D" id="1.25.40.10">
    <property type="entry name" value="Tetratricopeptide repeat domain"/>
    <property type="match status" value="3"/>
</dbReference>
<feature type="repeat" description="PPR" evidence="3">
    <location>
        <begin position="388"/>
        <end position="422"/>
    </location>
</feature>
<dbReference type="Pfam" id="PF13041">
    <property type="entry name" value="PPR_2"/>
    <property type="match status" value="1"/>
</dbReference>
<evidence type="ECO:0000256" key="4">
    <source>
        <dbReference type="SAM" id="MobiDB-lite"/>
    </source>
</evidence>
<feature type="repeat" description="PPR" evidence="3">
    <location>
        <begin position="353"/>
        <end position="387"/>
    </location>
</feature>
<dbReference type="Pfam" id="PF17177">
    <property type="entry name" value="PPR_long"/>
    <property type="match status" value="1"/>
</dbReference>
<feature type="repeat" description="PPR" evidence="3">
    <location>
        <begin position="423"/>
        <end position="457"/>
    </location>
</feature>
<feature type="repeat" description="PPR" evidence="3">
    <location>
        <begin position="283"/>
        <end position="317"/>
    </location>
</feature>
<accession>A0A678WCK3</accession>
<evidence type="ECO:0000313" key="6">
    <source>
        <dbReference type="EMBL" id="AYM00618.1"/>
    </source>
</evidence>
<name>A0A678WCK3_SALMI</name>
<feature type="repeat" description="PPR" evidence="3">
    <location>
        <begin position="180"/>
        <end position="214"/>
    </location>
</feature>
<dbReference type="InterPro" id="IPR033443">
    <property type="entry name" value="PROP1-like_PPR_dom"/>
</dbReference>
<feature type="domain" description="PROP1-like PPR" evidence="5">
    <location>
        <begin position="361"/>
        <end position="527"/>
    </location>
</feature>
<reference evidence="6" key="1">
    <citation type="journal article" date="2018" name="Molecules">
        <title>The Pentatricopeptide Repeat Gene Family in Salvia miltiorrhiza: Genome-Wide Characterization and Expression Analysis.</title>
        <authorList>
            <person name="Li H."/>
            <person name="Li C."/>
            <person name="Deng Y."/>
            <person name="Jiang X."/>
            <person name="Lu S."/>
        </authorList>
    </citation>
    <scope>NUCLEOTIDE SEQUENCE</scope>
</reference>
<evidence type="ECO:0000256" key="3">
    <source>
        <dbReference type="PROSITE-ProRule" id="PRU00708"/>
    </source>
</evidence>